<proteinExistence type="predicted"/>
<keyword evidence="3" id="KW-0862">Zinc</keyword>
<keyword evidence="2 4" id="KW-0863">Zinc-finger</keyword>
<dbReference type="Pfam" id="PF01753">
    <property type="entry name" value="zf-MYND"/>
    <property type="match status" value="1"/>
</dbReference>
<evidence type="ECO:0000313" key="6">
    <source>
        <dbReference type="EMBL" id="KAF5333147.1"/>
    </source>
</evidence>
<reference evidence="6 7" key="1">
    <citation type="journal article" date="2020" name="ISME J.">
        <title>Uncovering the hidden diversity of litter-decomposition mechanisms in mushroom-forming fungi.</title>
        <authorList>
            <person name="Floudas D."/>
            <person name="Bentzer J."/>
            <person name="Ahren D."/>
            <person name="Johansson T."/>
            <person name="Persson P."/>
            <person name="Tunlid A."/>
        </authorList>
    </citation>
    <scope>NUCLEOTIDE SEQUENCE [LARGE SCALE GENOMIC DNA]</scope>
    <source>
        <strain evidence="6 7">CBS 175.51</strain>
    </source>
</reference>
<sequence length="373" mass="41774">MFKGFKSTLHFPFPIDTSALTTRIARKSSYIEVEGRIVSQAKLAVPLDMKSFPVIRTDNRSKFHALGMHYVALEALPVLRSPLPSKYDLTWLEHHFSLSMDEEKKAAHAASGPQPPFLELKDSIAIIFARFLETNRGEATMFQLRDPKNGGTYAILFVSCVRIDLTANTVIADACVLSWSASLFAMPVIDRAIRKMLVDIQATTLRSIHVITPPEEVKWWKAFLPTAVERCRSWNHQSKCEYMLQGVPRTVKMNEDPVCGCGRGKNLGGFDQVEGWKAFRPYVTRVALGMPFSTSLLSGITSDMQQTLRSELKRVSEMEREGAAGEFSEQCCTTCGGSGKPKLLLCSRCKGTQYCSTDCQKTDWKKHKLVCSK</sequence>
<comment type="caution">
    <text evidence="6">The sequence shown here is derived from an EMBL/GenBank/DDBJ whole genome shotgun (WGS) entry which is preliminary data.</text>
</comment>
<organism evidence="6 7">
    <name type="scientific">Ephemerocybe angulata</name>
    <dbReference type="NCBI Taxonomy" id="980116"/>
    <lineage>
        <taxon>Eukaryota</taxon>
        <taxon>Fungi</taxon>
        <taxon>Dikarya</taxon>
        <taxon>Basidiomycota</taxon>
        <taxon>Agaricomycotina</taxon>
        <taxon>Agaricomycetes</taxon>
        <taxon>Agaricomycetidae</taxon>
        <taxon>Agaricales</taxon>
        <taxon>Agaricineae</taxon>
        <taxon>Psathyrellaceae</taxon>
        <taxon>Ephemerocybe</taxon>
    </lineage>
</organism>
<dbReference type="AlphaFoldDB" id="A0A8H5FE26"/>
<dbReference type="Gene3D" id="6.10.140.2220">
    <property type="match status" value="1"/>
</dbReference>
<evidence type="ECO:0000256" key="1">
    <source>
        <dbReference type="ARBA" id="ARBA00022723"/>
    </source>
</evidence>
<protein>
    <recommendedName>
        <fullName evidence="5">MYND-type domain-containing protein</fullName>
    </recommendedName>
</protein>
<dbReference type="PROSITE" id="PS50865">
    <property type="entry name" value="ZF_MYND_2"/>
    <property type="match status" value="1"/>
</dbReference>
<dbReference type="SUPFAM" id="SSF144232">
    <property type="entry name" value="HIT/MYND zinc finger-like"/>
    <property type="match status" value="1"/>
</dbReference>
<gene>
    <name evidence="6" type="ORF">D9611_002814</name>
</gene>
<dbReference type="InterPro" id="IPR002893">
    <property type="entry name" value="Znf_MYND"/>
</dbReference>
<dbReference type="OrthoDB" id="432970at2759"/>
<evidence type="ECO:0000256" key="3">
    <source>
        <dbReference type="ARBA" id="ARBA00022833"/>
    </source>
</evidence>
<evidence type="ECO:0000256" key="4">
    <source>
        <dbReference type="PROSITE-ProRule" id="PRU00134"/>
    </source>
</evidence>
<keyword evidence="7" id="KW-1185">Reference proteome</keyword>
<evidence type="ECO:0000313" key="7">
    <source>
        <dbReference type="Proteomes" id="UP000541558"/>
    </source>
</evidence>
<feature type="domain" description="MYND-type" evidence="5">
    <location>
        <begin position="332"/>
        <end position="371"/>
    </location>
</feature>
<accession>A0A8H5FE26</accession>
<dbReference type="GO" id="GO:0008270">
    <property type="term" value="F:zinc ion binding"/>
    <property type="evidence" value="ECO:0007669"/>
    <property type="project" value="UniProtKB-KW"/>
</dbReference>
<evidence type="ECO:0000259" key="5">
    <source>
        <dbReference type="PROSITE" id="PS50865"/>
    </source>
</evidence>
<name>A0A8H5FE26_9AGAR</name>
<dbReference type="EMBL" id="JAACJK010000109">
    <property type="protein sequence ID" value="KAF5333147.1"/>
    <property type="molecule type" value="Genomic_DNA"/>
</dbReference>
<evidence type="ECO:0000256" key="2">
    <source>
        <dbReference type="ARBA" id="ARBA00022771"/>
    </source>
</evidence>
<keyword evidence="1" id="KW-0479">Metal-binding</keyword>
<dbReference type="Proteomes" id="UP000541558">
    <property type="component" value="Unassembled WGS sequence"/>
</dbReference>